<sequence length="77" mass="8165">MAATSDHRAAGFVFNEMTGVRAGHRGRGLSIAMKTSGTGFAGLCGVGMVRTVHHRANTTVIAMNRKPGYVDAAWDYP</sequence>
<reference evidence="1" key="1">
    <citation type="submission" date="2022-10" db="EMBL/GenBank/DDBJ databases">
        <title>The complete genomes of actinobacterial strains from the NBC collection.</title>
        <authorList>
            <person name="Joergensen T.S."/>
            <person name="Alvarez Arevalo M."/>
            <person name="Sterndorff E.B."/>
            <person name="Faurdal D."/>
            <person name="Vuksanovic O."/>
            <person name="Mourched A.-S."/>
            <person name="Charusanti P."/>
            <person name="Shaw S."/>
            <person name="Blin K."/>
            <person name="Weber T."/>
        </authorList>
    </citation>
    <scope>NUCLEOTIDE SEQUENCE</scope>
    <source>
        <strain evidence="1">NBC_00049</strain>
    </source>
</reference>
<gene>
    <name evidence="1" type="ORF">OG327_36675</name>
</gene>
<name>A0AAU2JZU4_9ACTN</name>
<proteinExistence type="predicted"/>
<accession>A0AAU2JZU4</accession>
<dbReference type="EMBL" id="CP108264">
    <property type="protein sequence ID" value="WTU78396.1"/>
    <property type="molecule type" value="Genomic_DNA"/>
</dbReference>
<dbReference type="AlphaFoldDB" id="A0AAU2JZU4"/>
<organism evidence="1">
    <name type="scientific">Streptomyces sp. NBC_00049</name>
    <dbReference type="NCBI Taxonomy" id="2903617"/>
    <lineage>
        <taxon>Bacteria</taxon>
        <taxon>Bacillati</taxon>
        <taxon>Actinomycetota</taxon>
        <taxon>Actinomycetes</taxon>
        <taxon>Kitasatosporales</taxon>
        <taxon>Streptomycetaceae</taxon>
        <taxon>Streptomyces</taxon>
    </lineage>
</organism>
<dbReference type="Gene3D" id="3.40.630.30">
    <property type="match status" value="1"/>
</dbReference>
<evidence type="ECO:0000313" key="1">
    <source>
        <dbReference type="EMBL" id="WTU78396.1"/>
    </source>
</evidence>
<protein>
    <submittedName>
        <fullName evidence="1">Uncharacterized protein</fullName>
    </submittedName>
</protein>